<keyword evidence="3" id="KW-1185">Reference proteome</keyword>
<accession>A0A1H5UAS5</accession>
<dbReference type="OrthoDB" id="1706403at2"/>
<keyword evidence="2" id="KW-0436">Ligase</keyword>
<sequence>MFVIGVLGSRGKSRVLETVEAELKKKNKEVVCIGTHDNSAESFEKLLFKEVDYVLISISREDLIEGRVSKIKFDALVNLGFDSVDNIIDKIQDVVNNIKEKGYYIFNFDAADCVNLNNLNVYAISFGLNDKSTVTATSIDDLTCLCFSFCLQRAVVNSKGLVVQPFERPYELCGKYYDIYSYLAAYTCLLVIGII</sequence>
<feature type="domain" description="Mur ligase central" evidence="1">
    <location>
        <begin position="8"/>
        <end position="138"/>
    </location>
</feature>
<proteinExistence type="predicted"/>
<dbReference type="Proteomes" id="UP000242850">
    <property type="component" value="Unassembled WGS sequence"/>
</dbReference>
<evidence type="ECO:0000313" key="2">
    <source>
        <dbReference type="EMBL" id="SEF71421.1"/>
    </source>
</evidence>
<name>A0A1H5UAS5_9CLOT</name>
<evidence type="ECO:0000259" key="1">
    <source>
        <dbReference type="Pfam" id="PF08245"/>
    </source>
</evidence>
<dbReference type="Gene3D" id="3.40.1190.10">
    <property type="entry name" value="Mur-like, catalytic domain"/>
    <property type="match status" value="1"/>
</dbReference>
<dbReference type="AlphaFoldDB" id="A0A1H5UAS5"/>
<reference evidence="3" key="1">
    <citation type="submission" date="2016-10" db="EMBL/GenBank/DDBJ databases">
        <authorList>
            <person name="Varghese N."/>
            <person name="Submissions S."/>
        </authorList>
    </citation>
    <scope>NUCLEOTIDE SEQUENCE [LARGE SCALE GENOMIC DNA]</scope>
    <source>
        <strain evidence="3">DSM 5463</strain>
    </source>
</reference>
<dbReference type="Pfam" id="PF08245">
    <property type="entry name" value="Mur_ligase_M"/>
    <property type="match status" value="1"/>
</dbReference>
<dbReference type="EMBL" id="FNUK01000008">
    <property type="protein sequence ID" value="SEF71421.1"/>
    <property type="molecule type" value="Genomic_DNA"/>
</dbReference>
<evidence type="ECO:0000313" key="3">
    <source>
        <dbReference type="Proteomes" id="UP000242850"/>
    </source>
</evidence>
<dbReference type="GO" id="GO:0016881">
    <property type="term" value="F:acid-amino acid ligase activity"/>
    <property type="evidence" value="ECO:0007669"/>
    <property type="project" value="InterPro"/>
</dbReference>
<dbReference type="InterPro" id="IPR036565">
    <property type="entry name" value="Mur-like_cat_sf"/>
</dbReference>
<dbReference type="GO" id="GO:0005524">
    <property type="term" value="F:ATP binding"/>
    <property type="evidence" value="ECO:0007669"/>
    <property type="project" value="InterPro"/>
</dbReference>
<organism evidence="2 3">
    <name type="scientific">Caloramator fervidus</name>
    <dbReference type="NCBI Taxonomy" id="29344"/>
    <lineage>
        <taxon>Bacteria</taxon>
        <taxon>Bacillati</taxon>
        <taxon>Bacillota</taxon>
        <taxon>Clostridia</taxon>
        <taxon>Eubacteriales</taxon>
        <taxon>Clostridiaceae</taxon>
        <taxon>Caloramator</taxon>
    </lineage>
</organism>
<dbReference type="SUPFAM" id="SSF53623">
    <property type="entry name" value="MurD-like peptide ligases, catalytic domain"/>
    <property type="match status" value="1"/>
</dbReference>
<protein>
    <submittedName>
        <fullName evidence="2">Mur ligase middle domain-containing protein</fullName>
    </submittedName>
</protein>
<dbReference type="InterPro" id="IPR013221">
    <property type="entry name" value="Mur_ligase_cen"/>
</dbReference>
<dbReference type="RefSeq" id="WP_103895819.1">
    <property type="nucleotide sequence ID" value="NZ_FNUK01000008.1"/>
</dbReference>
<gene>
    <name evidence="2" type="ORF">SAMN05660865_00829</name>
</gene>